<name>A0A815GNF5_9BILA</name>
<dbReference type="Proteomes" id="UP000677228">
    <property type="component" value="Unassembled WGS sequence"/>
</dbReference>
<dbReference type="EMBL" id="CAJNOK010011880">
    <property type="protein sequence ID" value="CAF1150739.1"/>
    <property type="molecule type" value="Genomic_DNA"/>
</dbReference>
<evidence type="ECO:0000313" key="4">
    <source>
        <dbReference type="EMBL" id="CAF4204411.1"/>
    </source>
</evidence>
<dbReference type="Proteomes" id="UP000681722">
    <property type="component" value="Unassembled WGS sequence"/>
</dbReference>
<evidence type="ECO:0000313" key="2">
    <source>
        <dbReference type="EMBL" id="CAF1342346.1"/>
    </source>
</evidence>
<dbReference type="Proteomes" id="UP000682733">
    <property type="component" value="Unassembled WGS sequence"/>
</dbReference>
<protein>
    <submittedName>
        <fullName evidence="2">Uncharacterized protein</fullName>
    </submittedName>
</protein>
<dbReference type="EMBL" id="CAJOBC010059500">
    <property type="protein sequence ID" value="CAF4204411.1"/>
    <property type="molecule type" value="Genomic_DNA"/>
</dbReference>
<dbReference type="EMBL" id="CAJOBA010030955">
    <property type="protein sequence ID" value="CAF3957318.1"/>
    <property type="molecule type" value="Genomic_DNA"/>
</dbReference>
<reference evidence="2" key="1">
    <citation type="submission" date="2021-02" db="EMBL/GenBank/DDBJ databases">
        <authorList>
            <person name="Nowell W R."/>
        </authorList>
    </citation>
    <scope>NUCLEOTIDE SEQUENCE</scope>
</reference>
<organism evidence="2 5">
    <name type="scientific">Didymodactylos carnosus</name>
    <dbReference type="NCBI Taxonomy" id="1234261"/>
    <lineage>
        <taxon>Eukaryota</taxon>
        <taxon>Metazoa</taxon>
        <taxon>Spiralia</taxon>
        <taxon>Gnathifera</taxon>
        <taxon>Rotifera</taxon>
        <taxon>Eurotatoria</taxon>
        <taxon>Bdelloidea</taxon>
        <taxon>Philodinida</taxon>
        <taxon>Philodinidae</taxon>
        <taxon>Didymodactylos</taxon>
    </lineage>
</organism>
<dbReference type="Proteomes" id="UP000663829">
    <property type="component" value="Unassembled WGS sequence"/>
</dbReference>
<dbReference type="EMBL" id="CAJNOQ010014472">
    <property type="protein sequence ID" value="CAF1342346.1"/>
    <property type="molecule type" value="Genomic_DNA"/>
</dbReference>
<proteinExistence type="predicted"/>
<comment type="caution">
    <text evidence="2">The sequence shown here is derived from an EMBL/GenBank/DDBJ whole genome shotgun (WGS) entry which is preliminary data.</text>
</comment>
<evidence type="ECO:0000313" key="3">
    <source>
        <dbReference type="EMBL" id="CAF3957318.1"/>
    </source>
</evidence>
<evidence type="ECO:0000313" key="5">
    <source>
        <dbReference type="Proteomes" id="UP000663829"/>
    </source>
</evidence>
<accession>A0A815GNF5</accession>
<gene>
    <name evidence="2" type="ORF">GPM918_LOCUS30493</name>
    <name evidence="1" type="ORF">OVA965_LOCUS21590</name>
    <name evidence="4" type="ORF">SRO942_LOCUS31108</name>
    <name evidence="3" type="ORF">TMI583_LOCUS22277</name>
</gene>
<keyword evidence="5" id="KW-1185">Reference proteome</keyword>
<evidence type="ECO:0000313" key="1">
    <source>
        <dbReference type="EMBL" id="CAF1150739.1"/>
    </source>
</evidence>
<sequence length="249" mass="29106">MYDDVIEVRMLNEQFEEYSDHILSIKQETEDCLEALSLVWTYLETDDDFQQWLRQSEDKERLPPNTVQTLRALHRLQELLKVESEKVYGTFQYHLSANPYHILGRLQYTTANRDKAQYKSLLNLQQKQHYTDLSDTPIYSMDIDITPDYICVLRELASIFVCSIAGQIAIYHILSATKLFCRRKFQLQNATNISSLTVTHLYIIIFEKDGDSLSFYSHFGDLLREYDVKPRGKRRLRELSGAAEMLSGA</sequence>
<dbReference type="AlphaFoldDB" id="A0A815GNF5"/>